<evidence type="ECO:0000313" key="3">
    <source>
        <dbReference type="RefSeq" id="XP_017304853.1"/>
    </source>
</evidence>
<reference evidence="3" key="1">
    <citation type="submission" date="2025-08" db="UniProtKB">
        <authorList>
            <consortium name="RefSeq"/>
        </authorList>
    </citation>
    <scope>IDENTIFICATION</scope>
</reference>
<dbReference type="GeneID" id="103523934"/>
<dbReference type="InterPro" id="IPR026983">
    <property type="entry name" value="DHC"/>
</dbReference>
<dbReference type="GO" id="GO:0007018">
    <property type="term" value="P:microtubule-based movement"/>
    <property type="evidence" value="ECO:0007669"/>
    <property type="project" value="InterPro"/>
</dbReference>
<dbReference type="PaxDb" id="121845-A0A1S4ERQ2"/>
<sequence>MYREFVEELPIIEEPEIFGMHDNANIAFQMKETKNVIQTIMEVQPREGGSSEGKSPDELVLEQCDSVIERIKTKIDKDNAHPSLLEKDAKGRLPSLTTVLMQETDRFNKVLLNIHTSLESLKKAIRGFIVMNDELEEVYNSFLNNQVPKLWSAKCYPSLKSLGSWIKDLALRIDFIAVWLNHGPPVSFWISGFFFPQGFMTGCLQTHARRHDIAIDTLKIDFQMTNVVLSQEEIELAHRKAGGEEVSLYLSIYK</sequence>
<accession>A0A1S4ERQ2</accession>
<dbReference type="RefSeq" id="XP_017304853.1">
    <property type="nucleotide sequence ID" value="XM_017449364.2"/>
</dbReference>
<dbReference type="GO" id="GO:0030286">
    <property type="term" value="C:dynein complex"/>
    <property type="evidence" value="ECO:0007669"/>
    <property type="project" value="InterPro"/>
</dbReference>
<organism evidence="2 3">
    <name type="scientific">Diaphorina citri</name>
    <name type="common">Asian citrus psyllid</name>
    <dbReference type="NCBI Taxonomy" id="121845"/>
    <lineage>
        <taxon>Eukaryota</taxon>
        <taxon>Metazoa</taxon>
        <taxon>Ecdysozoa</taxon>
        <taxon>Arthropoda</taxon>
        <taxon>Hexapoda</taxon>
        <taxon>Insecta</taxon>
        <taxon>Pterygota</taxon>
        <taxon>Neoptera</taxon>
        <taxon>Paraneoptera</taxon>
        <taxon>Hemiptera</taxon>
        <taxon>Sternorrhyncha</taxon>
        <taxon>Psylloidea</taxon>
        <taxon>Psyllidae</taxon>
        <taxon>Diaphorininae</taxon>
        <taxon>Diaphorina</taxon>
    </lineage>
</organism>
<dbReference type="Gene3D" id="3.10.490.20">
    <property type="match status" value="1"/>
</dbReference>
<proteinExistence type="predicted"/>
<dbReference type="KEGG" id="dci:103523934"/>
<dbReference type="GO" id="GO:0051959">
    <property type="term" value="F:dynein light intermediate chain binding"/>
    <property type="evidence" value="ECO:0007669"/>
    <property type="project" value="InterPro"/>
</dbReference>
<protein>
    <submittedName>
        <fullName evidence="3">Dynein heavy chain 6, axonemal</fullName>
    </submittedName>
</protein>
<dbReference type="STRING" id="121845.A0A1S4ERQ2"/>
<feature type="domain" description="Dynein heavy chain C-terminal" evidence="1">
    <location>
        <begin position="31"/>
        <end position="230"/>
    </location>
</feature>
<dbReference type="Gene3D" id="1.20.1270.280">
    <property type="match status" value="1"/>
</dbReference>
<evidence type="ECO:0000259" key="1">
    <source>
        <dbReference type="Pfam" id="PF18199"/>
    </source>
</evidence>
<dbReference type="Pfam" id="PF18199">
    <property type="entry name" value="Dynein_C"/>
    <property type="match status" value="1"/>
</dbReference>
<dbReference type="InterPro" id="IPR043160">
    <property type="entry name" value="Dynein_C_barrel"/>
</dbReference>
<dbReference type="PANTHER" id="PTHR22878">
    <property type="entry name" value="DYNEIN HEAVY CHAIN 6, AXONEMAL-LIKE-RELATED"/>
    <property type="match status" value="1"/>
</dbReference>
<dbReference type="InterPro" id="IPR041228">
    <property type="entry name" value="Dynein_C"/>
</dbReference>
<dbReference type="PANTHER" id="PTHR22878:SF68">
    <property type="entry name" value="DYNEIN HEAVY CHAIN 6, AXONEMAL-LIKE"/>
    <property type="match status" value="1"/>
</dbReference>
<gene>
    <name evidence="3" type="primary">LOC103523934</name>
</gene>
<dbReference type="GO" id="GO:0045505">
    <property type="term" value="F:dynein intermediate chain binding"/>
    <property type="evidence" value="ECO:0007669"/>
    <property type="project" value="InterPro"/>
</dbReference>
<dbReference type="AlphaFoldDB" id="A0A1S4ERQ2"/>
<dbReference type="OMA" id="TIAEYHA"/>
<dbReference type="Proteomes" id="UP000079169">
    <property type="component" value="Unplaced"/>
</dbReference>
<name>A0A1S4ERQ2_DIACI</name>
<dbReference type="FunFam" id="1.20.1270.280:FF:000001">
    <property type="entry name" value="dynein heavy chain 7, axonemal"/>
    <property type="match status" value="1"/>
</dbReference>
<keyword evidence="2" id="KW-1185">Reference proteome</keyword>
<evidence type="ECO:0000313" key="2">
    <source>
        <dbReference type="Proteomes" id="UP000079169"/>
    </source>
</evidence>